<feature type="domain" description="Smf/DprA SLOG" evidence="2">
    <location>
        <begin position="81"/>
        <end position="287"/>
    </location>
</feature>
<dbReference type="SUPFAM" id="SSF47781">
    <property type="entry name" value="RuvA domain 2-like"/>
    <property type="match status" value="1"/>
</dbReference>
<comment type="similarity">
    <text evidence="1">Belongs to the DprA/Smf family.</text>
</comment>
<sequence length="377" mass="42218">MEKENKYRYWLATIEGLGTKRYDTLIKKFGSEEEIYKAKKEELMEVKGIGEKLSTIIIKDKEERNLEKEISYIEEKNIKVYFKDKEGYPQRLSGLENMPKILFVRGELPKEKIPSVAIVGARMCSPYGKTMANQCGRIFAHYGINVISGMAMGIDGSAHLGALNKGGKSFGILGCGVDVCYPRENFNLYRKMCTGQGGIISSFLPKSQPKACNFPIRNAYISGLCDLLIVVEAKKKSGSLITAEFAIAQGKDIYAFPGRITDNLSGGCNKLIEDGAGIITGEEDIEELAKHLLELKKIKLGGDISSLIKLTDKKALNEVKLEKKELLVYSCLSLQPKYLEEIFREVDLRNSEIISILMDLIIEGLVWEPVKNYYACY</sequence>
<gene>
    <name evidence="3" type="ORF">SAMN05216249_11527</name>
</gene>
<organism evidence="3 4">
    <name type="scientific">Acetitomaculum ruminis DSM 5522</name>
    <dbReference type="NCBI Taxonomy" id="1120918"/>
    <lineage>
        <taxon>Bacteria</taxon>
        <taxon>Bacillati</taxon>
        <taxon>Bacillota</taxon>
        <taxon>Clostridia</taxon>
        <taxon>Lachnospirales</taxon>
        <taxon>Lachnospiraceae</taxon>
        <taxon>Acetitomaculum</taxon>
    </lineage>
</organism>
<dbReference type="Pfam" id="PF14520">
    <property type="entry name" value="HHH_5"/>
    <property type="match status" value="1"/>
</dbReference>
<keyword evidence="4" id="KW-1185">Reference proteome</keyword>
<dbReference type="InterPro" id="IPR010994">
    <property type="entry name" value="RuvA_2-like"/>
</dbReference>
<dbReference type="InterPro" id="IPR057666">
    <property type="entry name" value="DrpA_SLOG"/>
</dbReference>
<evidence type="ECO:0000313" key="4">
    <source>
        <dbReference type="Proteomes" id="UP000198838"/>
    </source>
</evidence>
<dbReference type="InterPro" id="IPR003488">
    <property type="entry name" value="DprA"/>
</dbReference>
<reference evidence="3 4" key="1">
    <citation type="submission" date="2016-10" db="EMBL/GenBank/DDBJ databases">
        <authorList>
            <person name="de Groot N.N."/>
        </authorList>
    </citation>
    <scope>NUCLEOTIDE SEQUENCE [LARGE SCALE GENOMIC DNA]</scope>
    <source>
        <strain evidence="3 4">DSM 5522</strain>
    </source>
</reference>
<dbReference type="EMBL" id="FOJY01000015">
    <property type="protein sequence ID" value="SFB24892.1"/>
    <property type="molecule type" value="Genomic_DNA"/>
</dbReference>
<dbReference type="OrthoDB" id="9785707at2"/>
<dbReference type="Proteomes" id="UP000198838">
    <property type="component" value="Unassembled WGS sequence"/>
</dbReference>
<dbReference type="RefSeq" id="WP_092873313.1">
    <property type="nucleotide sequence ID" value="NZ_FOJY01000015.1"/>
</dbReference>
<protein>
    <submittedName>
        <fullName evidence="3">DNA processing protein</fullName>
    </submittedName>
</protein>
<accession>A0A1I0ZHP0</accession>
<dbReference type="Pfam" id="PF02481">
    <property type="entry name" value="DNA_processg_A"/>
    <property type="match status" value="1"/>
</dbReference>
<evidence type="ECO:0000259" key="2">
    <source>
        <dbReference type="Pfam" id="PF02481"/>
    </source>
</evidence>
<dbReference type="SUPFAM" id="SSF102405">
    <property type="entry name" value="MCP/YpsA-like"/>
    <property type="match status" value="1"/>
</dbReference>
<evidence type="ECO:0000313" key="3">
    <source>
        <dbReference type="EMBL" id="SFB24892.1"/>
    </source>
</evidence>
<dbReference type="STRING" id="1120918.SAMN05216249_11527"/>
<dbReference type="NCBIfam" id="TIGR00732">
    <property type="entry name" value="dprA"/>
    <property type="match status" value="1"/>
</dbReference>
<dbReference type="GO" id="GO:0009294">
    <property type="term" value="P:DNA-mediated transformation"/>
    <property type="evidence" value="ECO:0007669"/>
    <property type="project" value="InterPro"/>
</dbReference>
<dbReference type="AlphaFoldDB" id="A0A1I0ZHP0"/>
<proteinExistence type="inferred from homology"/>
<evidence type="ECO:0000256" key="1">
    <source>
        <dbReference type="ARBA" id="ARBA00006525"/>
    </source>
</evidence>
<name>A0A1I0ZHP0_9FIRM</name>
<dbReference type="PANTHER" id="PTHR43022:SF1">
    <property type="entry name" value="PROTEIN SMF"/>
    <property type="match status" value="1"/>
</dbReference>
<dbReference type="PANTHER" id="PTHR43022">
    <property type="entry name" value="PROTEIN SMF"/>
    <property type="match status" value="1"/>
</dbReference>
<dbReference type="Gene3D" id="3.40.50.450">
    <property type="match status" value="1"/>
</dbReference>